<keyword evidence="1" id="KW-0808">Transferase</keyword>
<dbReference type="AlphaFoldDB" id="A0A430FSK1"/>
<reference evidence="1 2" key="1">
    <citation type="submission" date="2018-09" db="EMBL/GenBank/DDBJ databases">
        <title>Characterization of the phylogenetic diversity of five novel species belonging to the genus Bifidobacterium.</title>
        <authorList>
            <person name="Lugli G.A."/>
            <person name="Duranti S."/>
            <person name="Milani C."/>
        </authorList>
    </citation>
    <scope>NUCLEOTIDE SEQUENCE [LARGE SCALE GENOMIC DNA]</scope>
    <source>
        <strain evidence="1 2">2036B</strain>
    </source>
</reference>
<dbReference type="Gene3D" id="3.40.50.450">
    <property type="match status" value="1"/>
</dbReference>
<keyword evidence="2" id="KW-1185">Reference proteome</keyword>
<proteinExistence type="predicted"/>
<dbReference type="SUPFAM" id="SSF52309">
    <property type="entry name" value="N-(deoxy)ribosyltransferase-like"/>
    <property type="match status" value="1"/>
</dbReference>
<dbReference type="GO" id="GO:0016740">
    <property type="term" value="F:transferase activity"/>
    <property type="evidence" value="ECO:0007669"/>
    <property type="project" value="UniProtKB-KW"/>
</dbReference>
<protein>
    <submittedName>
        <fullName evidence="1">Nucleoside deoxyribosyltransferase</fullName>
    </submittedName>
</protein>
<organism evidence="1 2">
    <name type="scientific">Bifidobacterium dolichotidis</name>
    <dbReference type="NCBI Taxonomy" id="2306976"/>
    <lineage>
        <taxon>Bacteria</taxon>
        <taxon>Bacillati</taxon>
        <taxon>Actinomycetota</taxon>
        <taxon>Actinomycetes</taxon>
        <taxon>Bifidobacteriales</taxon>
        <taxon>Bifidobacteriaceae</taxon>
        <taxon>Bifidobacterium</taxon>
    </lineage>
</organism>
<dbReference type="RefSeq" id="WP_125963026.1">
    <property type="nucleotide sequence ID" value="NZ_QXGM01000001.1"/>
</dbReference>
<evidence type="ECO:0000313" key="1">
    <source>
        <dbReference type="EMBL" id="RSX55843.1"/>
    </source>
</evidence>
<dbReference type="Proteomes" id="UP000287609">
    <property type="component" value="Unassembled WGS sequence"/>
</dbReference>
<sequence>MIELDLESDVDFTSSEPIYDFYVAGPFFTDDQMKSMERLERVLHDRKQSTFLPRFASSLKKDGAEEVFKKNLQGMHLSRAVIVNVVDNDPGTMFDMGYAFAHNIPVYVYAEGLKPGDKMNLMLSRGAKAIITSPADLEAFLDSGELASVSITEY</sequence>
<dbReference type="OrthoDB" id="9795789at2"/>
<gene>
    <name evidence="1" type="ORF">D2E26_0406</name>
</gene>
<dbReference type="InterPro" id="IPR007710">
    <property type="entry name" value="Nucleoside_deoxyribTrfase"/>
</dbReference>
<comment type="caution">
    <text evidence="1">The sequence shown here is derived from an EMBL/GenBank/DDBJ whole genome shotgun (WGS) entry which is preliminary data.</text>
</comment>
<name>A0A430FSK1_9BIFI</name>
<dbReference type="EMBL" id="QXGM01000001">
    <property type="protein sequence ID" value="RSX55843.1"/>
    <property type="molecule type" value="Genomic_DNA"/>
</dbReference>
<accession>A0A430FSK1</accession>
<evidence type="ECO:0000313" key="2">
    <source>
        <dbReference type="Proteomes" id="UP000287609"/>
    </source>
</evidence>
<dbReference type="Pfam" id="PF05014">
    <property type="entry name" value="Nuc_deoxyrib_tr"/>
    <property type="match status" value="1"/>
</dbReference>